<dbReference type="EMBL" id="OMKW01000002">
    <property type="protein sequence ID" value="SPF28959.1"/>
    <property type="molecule type" value="Genomic_DNA"/>
</dbReference>
<dbReference type="Proteomes" id="UP000244932">
    <property type="component" value="Unassembled WGS sequence"/>
</dbReference>
<sequence length="118" mass="12236">MAYREPKPSLPTLAQDTVETALAVVEAEVRVVRAQISQAVSKVSSGGGLIGAGAGFALVALILLAQGIFHALAIVVGQALSGLILGVAFLLIGGLLIWGGQKRIKDAQFVPDRYRDDA</sequence>
<evidence type="ECO:0000313" key="3">
    <source>
        <dbReference type="Proteomes" id="UP000244932"/>
    </source>
</evidence>
<dbReference type="RefSeq" id="WP_108781700.1">
    <property type="nucleotide sequence ID" value="NZ_OMKW01000002.1"/>
</dbReference>
<accession>A0A2R8A9R5</accession>
<reference evidence="2 3" key="1">
    <citation type="submission" date="2018-03" db="EMBL/GenBank/DDBJ databases">
        <authorList>
            <person name="Keele B.F."/>
        </authorList>
    </citation>
    <scope>NUCLEOTIDE SEQUENCE [LARGE SCALE GENOMIC DNA]</scope>
    <source>
        <strain evidence="2 3">CeCT 8812</strain>
    </source>
</reference>
<evidence type="ECO:0008006" key="4">
    <source>
        <dbReference type="Google" id="ProtNLM"/>
    </source>
</evidence>
<dbReference type="InterPro" id="IPR009937">
    <property type="entry name" value="Phage_holin_3_6"/>
</dbReference>
<protein>
    <recommendedName>
        <fullName evidence="4">Phage holin family protein</fullName>
    </recommendedName>
</protein>
<organism evidence="2 3">
    <name type="scientific">Pontivivens insulae</name>
    <dbReference type="NCBI Taxonomy" id="1639689"/>
    <lineage>
        <taxon>Bacteria</taxon>
        <taxon>Pseudomonadati</taxon>
        <taxon>Pseudomonadota</taxon>
        <taxon>Alphaproteobacteria</taxon>
        <taxon>Rhodobacterales</taxon>
        <taxon>Paracoccaceae</taxon>
        <taxon>Pontivivens</taxon>
    </lineage>
</organism>
<keyword evidence="3" id="KW-1185">Reference proteome</keyword>
<gene>
    <name evidence="2" type="ORF">POI8812_01262</name>
</gene>
<feature type="transmembrane region" description="Helical" evidence="1">
    <location>
        <begin position="43"/>
        <end position="65"/>
    </location>
</feature>
<name>A0A2R8A9R5_9RHOB</name>
<keyword evidence="1" id="KW-0472">Membrane</keyword>
<keyword evidence="1" id="KW-0812">Transmembrane</keyword>
<evidence type="ECO:0000256" key="1">
    <source>
        <dbReference type="SAM" id="Phobius"/>
    </source>
</evidence>
<dbReference type="AlphaFoldDB" id="A0A2R8A9R5"/>
<proteinExistence type="predicted"/>
<dbReference type="Pfam" id="PF07332">
    <property type="entry name" value="Phage_holin_3_6"/>
    <property type="match status" value="1"/>
</dbReference>
<evidence type="ECO:0000313" key="2">
    <source>
        <dbReference type="EMBL" id="SPF28959.1"/>
    </source>
</evidence>
<keyword evidence="1" id="KW-1133">Transmembrane helix</keyword>
<feature type="transmembrane region" description="Helical" evidence="1">
    <location>
        <begin position="71"/>
        <end position="98"/>
    </location>
</feature>